<dbReference type="AlphaFoldDB" id="A0A7W2EGM2"/>
<dbReference type="Proteomes" id="UP000566711">
    <property type="component" value="Unassembled WGS sequence"/>
</dbReference>
<gene>
    <name evidence="2" type="ORF">H3H36_09045</name>
</gene>
<evidence type="ECO:0000313" key="3">
    <source>
        <dbReference type="Proteomes" id="UP000566711"/>
    </source>
</evidence>
<dbReference type="PANTHER" id="PTHR40254:SF1">
    <property type="entry name" value="BLR0577 PROTEIN"/>
    <property type="match status" value="1"/>
</dbReference>
<dbReference type="EMBL" id="JACEZS010000006">
    <property type="protein sequence ID" value="MBA5605504.1"/>
    <property type="molecule type" value="Genomic_DNA"/>
</dbReference>
<feature type="domain" description="FAD-dependent urate hydroxylase HpyO/Asp monooxygenase CreE-like FAD/NAD(P)-binding" evidence="1">
    <location>
        <begin position="7"/>
        <end position="157"/>
    </location>
</feature>
<evidence type="ECO:0000313" key="2">
    <source>
        <dbReference type="EMBL" id="MBA5605504.1"/>
    </source>
</evidence>
<accession>A0A7W2EGM2</accession>
<dbReference type="Pfam" id="PF13454">
    <property type="entry name" value="NAD_binding_9"/>
    <property type="match status" value="1"/>
</dbReference>
<dbReference type="SUPFAM" id="SSF51905">
    <property type="entry name" value="FAD/NAD(P)-binding domain"/>
    <property type="match status" value="2"/>
</dbReference>
<dbReference type="InterPro" id="IPR052189">
    <property type="entry name" value="L-asp_N-monooxygenase_NS-form"/>
</dbReference>
<protein>
    <submittedName>
        <fullName evidence="2">FAD/NAD(P)-binding protein</fullName>
    </submittedName>
</protein>
<comment type="caution">
    <text evidence="2">The sequence shown here is derived from an EMBL/GenBank/DDBJ whole genome shotgun (WGS) entry which is preliminary data.</text>
</comment>
<organism evidence="2 3">
    <name type="scientific">Rugamonas fusca</name>
    <dbReference type="NCBI Taxonomy" id="2758568"/>
    <lineage>
        <taxon>Bacteria</taxon>
        <taxon>Pseudomonadati</taxon>
        <taxon>Pseudomonadota</taxon>
        <taxon>Betaproteobacteria</taxon>
        <taxon>Burkholderiales</taxon>
        <taxon>Oxalobacteraceae</taxon>
        <taxon>Telluria group</taxon>
        <taxon>Rugamonas</taxon>
    </lineage>
</organism>
<keyword evidence="3" id="KW-1185">Reference proteome</keyword>
<dbReference type="RefSeq" id="WP_182216474.1">
    <property type="nucleotide sequence ID" value="NZ_JACEZS010000006.1"/>
</dbReference>
<proteinExistence type="predicted"/>
<reference evidence="2 3" key="1">
    <citation type="submission" date="2020-07" db="EMBL/GenBank/DDBJ databases">
        <title>Novel species isolated from subtropical streams in China.</title>
        <authorList>
            <person name="Lu H."/>
        </authorList>
    </citation>
    <scope>NUCLEOTIDE SEQUENCE [LARGE SCALE GENOMIC DNA]</scope>
    <source>
        <strain evidence="2 3">FT3S</strain>
    </source>
</reference>
<dbReference type="InterPro" id="IPR038732">
    <property type="entry name" value="HpyO/CreE_NAD-binding"/>
</dbReference>
<dbReference type="PANTHER" id="PTHR40254">
    <property type="entry name" value="BLR0577 PROTEIN"/>
    <property type="match status" value="1"/>
</dbReference>
<sequence length="462" mass="49791">MTATVLIIGAGFSGAITAVQLLRQARGRPLRVILLNRGGRMARGLAYGTHSPDHTLNVPAGNMSAFDDAPEHFLDYCRARDAATAAATFVSRRRYGDYLEHLLTQAERSPAGAARLDHLTGEVTQLQASAGPAGLLATLADGRTLRADRVILAFGHFPSAHPPLADMGFYNSARYVRDPWTPDWLARLPPGAPVLLLGTGLTAVDICMSLLNDDPGRPIVAISRRGLLPQHHRLSHAMPPAGAGPLAIWGGATTVRAQLRALRRHVAAGLAHGRDWRDALASLRPHTAAIWQAWPERERRRFLRHVQPYWDSHRHRLAPQVHQRFAAAIANGTVRIQAARVRAMTDDGSQVEVVLKPRGATAETTLRVAAVINCTGPCSSPRATASALVDQLLAQGMLQADTLGLGVRVAPDCAVLDAAGQPSSTLYYIGPWLKADHWEATAVPELRRYAARLAATILASLD</sequence>
<dbReference type="InterPro" id="IPR036188">
    <property type="entry name" value="FAD/NAD-bd_sf"/>
</dbReference>
<dbReference type="Gene3D" id="3.50.50.60">
    <property type="entry name" value="FAD/NAD(P)-binding domain"/>
    <property type="match status" value="1"/>
</dbReference>
<name>A0A7W2EGM2_9BURK</name>
<evidence type="ECO:0000259" key="1">
    <source>
        <dbReference type="Pfam" id="PF13454"/>
    </source>
</evidence>